<evidence type="ECO:0000256" key="1">
    <source>
        <dbReference type="SAM" id="MobiDB-lite"/>
    </source>
</evidence>
<sequence>MIPTPLKGQDFLASSHYKISHDERFIPDTLKSTFHKDYVPPQSNLKIEALLPPKPSEFMHQDLTKIDSNVSETREAYPPKETIHDDTRDKYSSLYKTNFKMNSDSRIDVFSTSHDEYFKPIPTAPTDVSKLGKVWMKSSLPQGDKEKADEPISNYRQSFLGHDMKTHKAKHVESQHRSGKSTITGDSLRRFNTTHDSAFTGMHVDPAKPVPKHTVSSIPEGDKEQVVENTTIMKQSYQPSFLTYESQDSFKAYKQLYATNYKMKDIHGTFDKYLSTQAESYKPISQSSREKRNRDRNASDIPEGDLDPFRAHERTSSTVARSHHKPLDLRRARVPRVNGSQLRTFSNVQLGAKEHASNFYSTTCDSTYKAVSVPWVRADSYPITNVPLKYYGDEKTSPTTWSDFPAHDMAKFQPHEAAHNSLRTTHFLPPLGDERYFSTSHNSHYTPKQIEKLAVDLGRLQRSSVPIGTMGKFIQGCYNG</sequence>
<dbReference type="PANTHER" id="PTHR34828">
    <property type="entry name" value="TESTIS-EXPRESSED PROTEIN 45"/>
    <property type="match status" value="1"/>
</dbReference>
<name>A0ABP0H010_CLALP</name>
<protein>
    <submittedName>
        <fullName evidence="2">Uncharacterized protein</fullName>
    </submittedName>
</protein>
<dbReference type="EMBL" id="CAWYQH010000163">
    <property type="protein sequence ID" value="CAK8697325.1"/>
    <property type="molecule type" value="Genomic_DNA"/>
</dbReference>
<feature type="region of interest" description="Disordered" evidence="1">
    <location>
        <begin position="198"/>
        <end position="218"/>
    </location>
</feature>
<proteinExistence type="predicted"/>
<reference evidence="2 3" key="1">
    <citation type="submission" date="2024-02" db="EMBL/GenBank/DDBJ databases">
        <authorList>
            <person name="Daric V."/>
            <person name="Darras S."/>
        </authorList>
    </citation>
    <scope>NUCLEOTIDE SEQUENCE [LARGE SCALE GENOMIC DNA]</scope>
</reference>
<evidence type="ECO:0000313" key="2">
    <source>
        <dbReference type="EMBL" id="CAK8697325.1"/>
    </source>
</evidence>
<gene>
    <name evidence="2" type="ORF">CVLEPA_LOCUS30574</name>
</gene>
<dbReference type="Proteomes" id="UP001642483">
    <property type="component" value="Unassembled WGS sequence"/>
</dbReference>
<evidence type="ECO:0000313" key="3">
    <source>
        <dbReference type="Proteomes" id="UP001642483"/>
    </source>
</evidence>
<dbReference type="PANTHER" id="PTHR34828:SF1">
    <property type="entry name" value="TESTIS-EXPRESSED PROTEIN 45"/>
    <property type="match status" value="1"/>
</dbReference>
<keyword evidence="3" id="KW-1185">Reference proteome</keyword>
<dbReference type="InterPro" id="IPR028001">
    <property type="entry name" value="SAXO5"/>
</dbReference>
<feature type="region of interest" description="Disordered" evidence="1">
    <location>
        <begin position="280"/>
        <end position="332"/>
    </location>
</feature>
<dbReference type="Pfam" id="PF15373">
    <property type="entry name" value="SAXO5-like"/>
    <property type="match status" value="1"/>
</dbReference>
<accession>A0ABP0H010</accession>
<comment type="caution">
    <text evidence="2">The sequence shown here is derived from an EMBL/GenBank/DDBJ whole genome shotgun (WGS) entry which is preliminary data.</text>
</comment>
<organism evidence="2 3">
    <name type="scientific">Clavelina lepadiformis</name>
    <name type="common">Light-bulb sea squirt</name>
    <name type="synonym">Ascidia lepadiformis</name>
    <dbReference type="NCBI Taxonomy" id="159417"/>
    <lineage>
        <taxon>Eukaryota</taxon>
        <taxon>Metazoa</taxon>
        <taxon>Chordata</taxon>
        <taxon>Tunicata</taxon>
        <taxon>Ascidiacea</taxon>
        <taxon>Aplousobranchia</taxon>
        <taxon>Clavelinidae</taxon>
        <taxon>Clavelina</taxon>
    </lineage>
</organism>
<feature type="compositionally biased region" description="Basic and acidic residues" evidence="1">
    <location>
        <begin position="288"/>
        <end position="298"/>
    </location>
</feature>